<gene>
    <name evidence="3" type="ORF">AMSG_07909</name>
</gene>
<dbReference type="STRING" id="461836.A0A0L0DI94"/>
<evidence type="ECO:0000313" key="4">
    <source>
        <dbReference type="Proteomes" id="UP000054408"/>
    </source>
</evidence>
<dbReference type="PANTHER" id="PTHR47977">
    <property type="entry name" value="RAS-RELATED PROTEIN RAB"/>
    <property type="match status" value="1"/>
</dbReference>
<dbReference type="Proteomes" id="UP000054408">
    <property type="component" value="Unassembled WGS sequence"/>
</dbReference>
<keyword evidence="4" id="KW-1185">Reference proteome</keyword>
<dbReference type="EMBL" id="GL349470">
    <property type="protein sequence ID" value="KNC51826.1"/>
    <property type="molecule type" value="Genomic_DNA"/>
</dbReference>
<dbReference type="OMA" id="WARMVES"/>
<accession>A0A0L0DI94</accession>
<dbReference type="NCBIfam" id="TIGR00231">
    <property type="entry name" value="small_GTP"/>
    <property type="match status" value="1"/>
</dbReference>
<dbReference type="SMART" id="SM00175">
    <property type="entry name" value="RAB"/>
    <property type="match status" value="1"/>
</dbReference>
<dbReference type="OrthoDB" id="9989112at2759"/>
<evidence type="ECO:0000256" key="2">
    <source>
        <dbReference type="ARBA" id="ARBA00023134"/>
    </source>
</evidence>
<dbReference type="PRINTS" id="PR00449">
    <property type="entry name" value="RASTRNSFRMNG"/>
</dbReference>
<dbReference type="InterPro" id="IPR005225">
    <property type="entry name" value="Small_GTP-bd"/>
</dbReference>
<proteinExistence type="predicted"/>
<dbReference type="SUPFAM" id="SSF52540">
    <property type="entry name" value="P-loop containing nucleoside triphosphate hydrolases"/>
    <property type="match status" value="1"/>
</dbReference>
<dbReference type="GO" id="GO:0003924">
    <property type="term" value="F:GTPase activity"/>
    <property type="evidence" value="ECO:0007669"/>
    <property type="project" value="InterPro"/>
</dbReference>
<evidence type="ECO:0000313" key="3">
    <source>
        <dbReference type="EMBL" id="KNC51826.1"/>
    </source>
</evidence>
<dbReference type="InterPro" id="IPR001806">
    <property type="entry name" value="Small_GTPase"/>
</dbReference>
<dbReference type="PROSITE" id="PS51419">
    <property type="entry name" value="RAB"/>
    <property type="match status" value="1"/>
</dbReference>
<dbReference type="GO" id="GO:0005525">
    <property type="term" value="F:GTP binding"/>
    <property type="evidence" value="ECO:0007669"/>
    <property type="project" value="UniProtKB-KW"/>
</dbReference>
<dbReference type="SMART" id="SM00176">
    <property type="entry name" value="RAN"/>
    <property type="match status" value="1"/>
</dbReference>
<dbReference type="AlphaFoldDB" id="A0A0L0DI94"/>
<organism evidence="3 4">
    <name type="scientific">Thecamonas trahens ATCC 50062</name>
    <dbReference type="NCBI Taxonomy" id="461836"/>
    <lineage>
        <taxon>Eukaryota</taxon>
        <taxon>Apusozoa</taxon>
        <taxon>Apusomonadida</taxon>
        <taxon>Apusomonadidae</taxon>
        <taxon>Thecamonas</taxon>
    </lineage>
</organism>
<dbReference type="SMART" id="SM00174">
    <property type="entry name" value="RHO"/>
    <property type="match status" value="1"/>
</dbReference>
<protein>
    <submittedName>
        <fullName evidence="3">Rab 5</fullName>
    </submittedName>
</protein>
<dbReference type="eggNOG" id="KOG0092">
    <property type="taxonomic scope" value="Eukaryota"/>
</dbReference>
<dbReference type="InterPro" id="IPR050227">
    <property type="entry name" value="Rab"/>
</dbReference>
<dbReference type="FunFam" id="3.40.50.300:FF:001462">
    <property type="entry name" value="Small GTP-binding protein, putative"/>
    <property type="match status" value="1"/>
</dbReference>
<keyword evidence="1" id="KW-0547">Nucleotide-binding</keyword>
<keyword evidence="2" id="KW-0342">GTP-binding</keyword>
<dbReference type="SMART" id="SM00173">
    <property type="entry name" value="RAS"/>
    <property type="match status" value="1"/>
</dbReference>
<name>A0A0L0DI94_THETB</name>
<reference evidence="3 4" key="1">
    <citation type="submission" date="2010-05" db="EMBL/GenBank/DDBJ databases">
        <title>The Genome Sequence of Thecamonas trahens ATCC 50062.</title>
        <authorList>
            <consortium name="The Broad Institute Genome Sequencing Platform"/>
            <person name="Russ C."/>
            <person name="Cuomo C."/>
            <person name="Shea T."/>
            <person name="Young S.K."/>
            <person name="Zeng Q."/>
            <person name="Koehrsen M."/>
            <person name="Haas B."/>
            <person name="Borodovsky M."/>
            <person name="Guigo R."/>
            <person name="Alvarado L."/>
            <person name="Berlin A."/>
            <person name="Bochicchio J."/>
            <person name="Borenstein D."/>
            <person name="Chapman S."/>
            <person name="Chen Z."/>
            <person name="Freedman E."/>
            <person name="Gellesch M."/>
            <person name="Goldberg J."/>
            <person name="Griggs A."/>
            <person name="Gujja S."/>
            <person name="Heilman E."/>
            <person name="Heiman D."/>
            <person name="Hepburn T."/>
            <person name="Howarth C."/>
            <person name="Jen D."/>
            <person name="Larson L."/>
            <person name="Mehta T."/>
            <person name="Park D."/>
            <person name="Pearson M."/>
            <person name="Roberts A."/>
            <person name="Saif S."/>
            <person name="Shenoy N."/>
            <person name="Sisk P."/>
            <person name="Stolte C."/>
            <person name="Sykes S."/>
            <person name="Thomson T."/>
            <person name="Walk T."/>
            <person name="White J."/>
            <person name="Yandava C."/>
            <person name="Burger G."/>
            <person name="Gray M.W."/>
            <person name="Holland P.W.H."/>
            <person name="King N."/>
            <person name="Lang F.B.F."/>
            <person name="Roger A.J."/>
            <person name="Ruiz-Trillo I."/>
            <person name="Lander E."/>
            <person name="Nusbaum C."/>
        </authorList>
    </citation>
    <scope>NUCLEOTIDE SEQUENCE [LARGE SCALE GENOMIC DNA]</scope>
    <source>
        <strain evidence="3 4">ATCC 50062</strain>
    </source>
</reference>
<dbReference type="CDD" id="cd00154">
    <property type="entry name" value="Rab"/>
    <property type="match status" value="1"/>
</dbReference>
<dbReference type="GeneID" id="25566727"/>
<sequence>MASVDERKLLIIGDSAVGKTCILKRYVKDEFTREQPTIAGQYLRRTITLNVWDTAGQERFYSVTKQFFRHADAAIVVYDVTNRHSYEGIIQKWVDKLHAECDNDDIVVALAGNKCDLEDQRKVSTAEAMSLAANAGMLFGETSAAASIGITELFQEIAEQLASRESSHDAGPALVQLNLDPKKDSGCPC</sequence>
<evidence type="ECO:0000256" key="1">
    <source>
        <dbReference type="ARBA" id="ARBA00022741"/>
    </source>
</evidence>
<dbReference type="Gene3D" id="3.40.50.300">
    <property type="entry name" value="P-loop containing nucleotide triphosphate hydrolases"/>
    <property type="match status" value="1"/>
</dbReference>
<dbReference type="RefSeq" id="XP_013755691.1">
    <property type="nucleotide sequence ID" value="XM_013900237.1"/>
</dbReference>
<dbReference type="Pfam" id="PF00071">
    <property type="entry name" value="Ras"/>
    <property type="match status" value="1"/>
</dbReference>
<dbReference type="InterPro" id="IPR027417">
    <property type="entry name" value="P-loop_NTPase"/>
</dbReference>
<dbReference type="PROSITE" id="PS51421">
    <property type="entry name" value="RAS"/>
    <property type="match status" value="1"/>
</dbReference>